<gene>
    <name evidence="1" type="ORF">H4R21_006833</name>
</gene>
<protein>
    <submittedName>
        <fullName evidence="1">Uncharacterized protein</fullName>
    </submittedName>
</protein>
<evidence type="ECO:0000313" key="1">
    <source>
        <dbReference type="EMBL" id="KAJ2789096.1"/>
    </source>
</evidence>
<proteinExistence type="predicted"/>
<comment type="caution">
    <text evidence="1">The sequence shown here is derived from an EMBL/GenBank/DDBJ whole genome shotgun (WGS) entry which is preliminary data.</text>
</comment>
<sequence>TVIQDVVNTLVEYTTVLLQETYVQSMVAQVTNTQVQSIAAQADEVYQVTQTYVCAPPPVVTVTNLNVVWYTETITPTVQVYQTQTHPQVIVQPVTVTEQVQQVQMSTQVVYAQVTDVYTTNMNPLVQVVQEDVAQLPPAGIMANAGFAGAADSDNRHY</sequence>
<accession>A0ACC1KF98</accession>
<reference evidence="1" key="1">
    <citation type="submission" date="2022-07" db="EMBL/GenBank/DDBJ databases">
        <title>Phylogenomic reconstructions and comparative analyses of Kickxellomycotina fungi.</title>
        <authorList>
            <person name="Reynolds N.K."/>
            <person name="Stajich J.E."/>
            <person name="Barry K."/>
            <person name="Grigoriev I.V."/>
            <person name="Crous P."/>
            <person name="Smith M.E."/>
        </authorList>
    </citation>
    <scope>NUCLEOTIDE SEQUENCE</scope>
    <source>
        <strain evidence="1">BCRC 34780</strain>
    </source>
</reference>
<evidence type="ECO:0000313" key="2">
    <source>
        <dbReference type="Proteomes" id="UP001140087"/>
    </source>
</evidence>
<name>A0ACC1KF98_9FUNG</name>
<feature type="non-terminal residue" evidence="1">
    <location>
        <position position="1"/>
    </location>
</feature>
<dbReference type="Proteomes" id="UP001140087">
    <property type="component" value="Unassembled WGS sequence"/>
</dbReference>
<dbReference type="EMBL" id="JANBUN010003880">
    <property type="protein sequence ID" value="KAJ2789096.1"/>
    <property type="molecule type" value="Genomic_DNA"/>
</dbReference>
<keyword evidence="2" id="KW-1185">Reference proteome</keyword>
<organism evidence="1 2">
    <name type="scientific">Coemansia helicoidea</name>
    <dbReference type="NCBI Taxonomy" id="1286919"/>
    <lineage>
        <taxon>Eukaryota</taxon>
        <taxon>Fungi</taxon>
        <taxon>Fungi incertae sedis</taxon>
        <taxon>Zoopagomycota</taxon>
        <taxon>Kickxellomycotina</taxon>
        <taxon>Kickxellomycetes</taxon>
        <taxon>Kickxellales</taxon>
        <taxon>Kickxellaceae</taxon>
        <taxon>Coemansia</taxon>
    </lineage>
</organism>